<dbReference type="PATRIC" id="fig|344882.3.peg.3032"/>
<evidence type="ECO:0000313" key="4">
    <source>
        <dbReference type="Proteomes" id="UP000052052"/>
    </source>
</evidence>
<protein>
    <recommendedName>
        <fullName evidence="5">Peptidase</fullName>
    </recommendedName>
</protein>
<proteinExistence type="predicted"/>
<reference evidence="3 4" key="1">
    <citation type="submission" date="2015-05" db="EMBL/GenBank/DDBJ databases">
        <title>Genome sequencing and analysis of members of genus Stenotrophomonas.</title>
        <authorList>
            <person name="Patil P.P."/>
            <person name="Midha S."/>
            <person name="Patil P.B."/>
        </authorList>
    </citation>
    <scope>NUCLEOTIDE SEQUENCE [LARGE SCALE GENOMIC DNA]</scope>
    <source>
        <strain evidence="3 4">DSM 21858</strain>
    </source>
</reference>
<comment type="caution">
    <text evidence="3">The sequence shown here is derived from an EMBL/GenBank/DDBJ whole genome shotgun (WGS) entry which is preliminary data.</text>
</comment>
<gene>
    <name evidence="3" type="ORF">ABB29_08390</name>
</gene>
<feature type="compositionally biased region" description="Low complexity" evidence="1">
    <location>
        <begin position="26"/>
        <end position="42"/>
    </location>
</feature>
<dbReference type="STRING" id="344882.ABB29_08390"/>
<dbReference type="RefSeq" id="WP_083487686.1">
    <property type="nucleotide sequence ID" value="NZ_LDJL01000008.1"/>
</dbReference>
<evidence type="ECO:0000256" key="1">
    <source>
        <dbReference type="SAM" id="MobiDB-lite"/>
    </source>
</evidence>
<name>A0A0R0CIR9_9GAMM</name>
<dbReference type="PROSITE" id="PS51257">
    <property type="entry name" value="PROKAR_LIPOPROTEIN"/>
    <property type="match status" value="1"/>
</dbReference>
<feature type="chain" id="PRO_5006394106" description="Peptidase" evidence="2">
    <location>
        <begin position="26"/>
        <end position="105"/>
    </location>
</feature>
<dbReference type="AlphaFoldDB" id="A0A0R0CIR9"/>
<evidence type="ECO:0000256" key="2">
    <source>
        <dbReference type="SAM" id="SignalP"/>
    </source>
</evidence>
<keyword evidence="2" id="KW-0732">Signal</keyword>
<dbReference type="EMBL" id="LDJL01000008">
    <property type="protein sequence ID" value="KRG69805.1"/>
    <property type="molecule type" value="Genomic_DNA"/>
</dbReference>
<keyword evidence="4" id="KW-1185">Reference proteome</keyword>
<evidence type="ECO:0008006" key="5">
    <source>
        <dbReference type="Google" id="ProtNLM"/>
    </source>
</evidence>
<accession>A0A0R0CIR9</accession>
<feature type="region of interest" description="Disordered" evidence="1">
    <location>
        <begin position="21"/>
        <end position="58"/>
    </location>
</feature>
<feature type="signal peptide" evidence="2">
    <location>
        <begin position="1"/>
        <end position="25"/>
    </location>
</feature>
<dbReference type="Proteomes" id="UP000052052">
    <property type="component" value="Unassembled WGS sequence"/>
</dbReference>
<organism evidence="3 4">
    <name type="scientific">Pseudoxanthomonas dokdonensis</name>
    <dbReference type="NCBI Taxonomy" id="344882"/>
    <lineage>
        <taxon>Bacteria</taxon>
        <taxon>Pseudomonadati</taxon>
        <taxon>Pseudomonadota</taxon>
        <taxon>Gammaproteobacteria</taxon>
        <taxon>Lysobacterales</taxon>
        <taxon>Lysobacteraceae</taxon>
        <taxon>Pseudoxanthomonas</taxon>
    </lineage>
</organism>
<sequence>MTLLRMSPLLLVLLAACSAPEPPAAAPAQQSAPAAANPPQRADVPEVPMPGSDRDSHGCIGSAGYRWCSKTQQCERPWELAKQQGFDNTSDAFDQYCGMPDATSS</sequence>
<evidence type="ECO:0000313" key="3">
    <source>
        <dbReference type="EMBL" id="KRG69805.1"/>
    </source>
</evidence>